<gene>
    <name evidence="3" type="ORF">FGO68_gene12883</name>
</gene>
<dbReference type="PROSITE" id="PS50042">
    <property type="entry name" value="CNMP_BINDING_3"/>
    <property type="match status" value="1"/>
</dbReference>
<evidence type="ECO:0000313" key="3">
    <source>
        <dbReference type="EMBL" id="TNV80271.1"/>
    </source>
</evidence>
<evidence type="ECO:0000259" key="2">
    <source>
        <dbReference type="PROSITE" id="PS50042"/>
    </source>
</evidence>
<dbReference type="EMBL" id="RRYP01007735">
    <property type="protein sequence ID" value="TNV80271.1"/>
    <property type="molecule type" value="Genomic_DNA"/>
</dbReference>
<keyword evidence="1" id="KW-1133">Transmembrane helix</keyword>
<sequence length="517" mass="59503">MQDKEEQLLGEDNELCLPPKLKGLVPILVIGQLILSIAALYNFKAIALSLLPTILLLAIHHRESGPLILSWDLAKNLFFTSLALEIADPSLLLLVSFNILLHKYQQHKIKINVIQILFAICAHNYLLVLIILLNQIQSKNYQFSEQSEKLSQRLGGLSSELNMEIERDKGDREQVTKDFRESKAFIEVIHPAIRRAIEMQLGQIVIPIGVRKHVQGKATIGFAEKGEVIVREGDKTEKVMWVSNGRCKAIKERYPSWYENIIPAQSFGGESVIYDCESRYSVVAEEHTVCLQIGKEDLQTCMKEHPELCKMMCAEAIKDPEVQFLKEMLNQVQIPAQISYSMLRACYNRGERLQISSSNLIIIEQGSLQISMAFQKPEKLELPILLLRPGYIFYSGNHLLKQFKLKPTTDTVVIHHGSFIQQNEIQQLQIFPQNGLLKWKLSVLTLILQKRKLQNEKWQLLAQQKLKNLREKRKKEGLMKGLLNLTQRMQRSEQTIMGVERDFRQHFKVRNDLVPRQ</sequence>
<accession>A0A8J8T3L4</accession>
<dbReference type="SUPFAM" id="SSF51206">
    <property type="entry name" value="cAMP-binding domain-like"/>
    <property type="match status" value="1"/>
</dbReference>
<dbReference type="Pfam" id="PF00027">
    <property type="entry name" value="cNMP_binding"/>
    <property type="match status" value="1"/>
</dbReference>
<feature type="transmembrane region" description="Helical" evidence="1">
    <location>
        <begin position="27"/>
        <end position="57"/>
    </location>
</feature>
<keyword evidence="1" id="KW-0812">Transmembrane</keyword>
<dbReference type="InterPro" id="IPR014710">
    <property type="entry name" value="RmlC-like_jellyroll"/>
</dbReference>
<keyword evidence="1" id="KW-0472">Membrane</keyword>
<proteinExistence type="predicted"/>
<dbReference type="InterPro" id="IPR018490">
    <property type="entry name" value="cNMP-bd_dom_sf"/>
</dbReference>
<name>A0A8J8T3L4_HALGN</name>
<organism evidence="3 4">
    <name type="scientific">Halteria grandinella</name>
    <dbReference type="NCBI Taxonomy" id="5974"/>
    <lineage>
        <taxon>Eukaryota</taxon>
        <taxon>Sar</taxon>
        <taxon>Alveolata</taxon>
        <taxon>Ciliophora</taxon>
        <taxon>Intramacronucleata</taxon>
        <taxon>Spirotrichea</taxon>
        <taxon>Stichotrichia</taxon>
        <taxon>Sporadotrichida</taxon>
        <taxon>Halteriidae</taxon>
        <taxon>Halteria</taxon>
    </lineage>
</organism>
<reference evidence="3" key="1">
    <citation type="submission" date="2019-06" db="EMBL/GenBank/DDBJ databases">
        <authorList>
            <person name="Zheng W."/>
        </authorList>
    </citation>
    <scope>NUCLEOTIDE SEQUENCE</scope>
    <source>
        <strain evidence="3">QDHG01</strain>
    </source>
</reference>
<dbReference type="InterPro" id="IPR000595">
    <property type="entry name" value="cNMP-bd_dom"/>
</dbReference>
<evidence type="ECO:0000313" key="4">
    <source>
        <dbReference type="Proteomes" id="UP000785679"/>
    </source>
</evidence>
<protein>
    <recommendedName>
        <fullName evidence="2">Cyclic nucleotide-binding domain-containing protein</fullName>
    </recommendedName>
</protein>
<dbReference type="CDD" id="cd00038">
    <property type="entry name" value="CAP_ED"/>
    <property type="match status" value="1"/>
</dbReference>
<feature type="transmembrane region" description="Helical" evidence="1">
    <location>
        <begin position="77"/>
        <end position="101"/>
    </location>
</feature>
<dbReference type="Gene3D" id="2.60.120.10">
    <property type="entry name" value="Jelly Rolls"/>
    <property type="match status" value="1"/>
</dbReference>
<dbReference type="Proteomes" id="UP000785679">
    <property type="component" value="Unassembled WGS sequence"/>
</dbReference>
<evidence type="ECO:0000256" key="1">
    <source>
        <dbReference type="SAM" id="Phobius"/>
    </source>
</evidence>
<feature type="domain" description="Cyclic nucleotide-binding" evidence="2">
    <location>
        <begin position="222"/>
        <end position="319"/>
    </location>
</feature>
<dbReference type="AlphaFoldDB" id="A0A8J8T3L4"/>
<keyword evidence="4" id="KW-1185">Reference proteome</keyword>
<comment type="caution">
    <text evidence="3">The sequence shown here is derived from an EMBL/GenBank/DDBJ whole genome shotgun (WGS) entry which is preliminary data.</text>
</comment>
<feature type="transmembrane region" description="Helical" evidence="1">
    <location>
        <begin position="113"/>
        <end position="133"/>
    </location>
</feature>